<keyword evidence="3" id="KW-1185">Reference proteome</keyword>
<evidence type="ECO:0000313" key="3">
    <source>
        <dbReference type="Proteomes" id="UP000717634"/>
    </source>
</evidence>
<proteinExistence type="predicted"/>
<feature type="transmembrane region" description="Helical" evidence="1">
    <location>
        <begin position="156"/>
        <end position="174"/>
    </location>
</feature>
<feature type="transmembrane region" description="Helical" evidence="1">
    <location>
        <begin position="24"/>
        <end position="45"/>
    </location>
</feature>
<accession>A0ABX1HMS0</accession>
<dbReference type="InterPro" id="IPR018723">
    <property type="entry name" value="DUF2254_membrane"/>
</dbReference>
<keyword evidence="1" id="KW-1133">Transmembrane helix</keyword>
<sequence>MSRFTGPSLTFYLRQAWQPLRESLWFVPALMVLASFGLAYSVVQFDQASSVQGLRRLPLLFGIDAGGASGMLSAIAGSMLTVAALTFSLLLAALAQVSNQYSPRALRNFMRDRVNQVVLGYFVSVFTYCLVVLGTIRSVVGGHQVGLPQFVPTTAVLVGLVLALGGVGALVYFVHHVAEALQTGTLLRNIALETEAEIEVLFPDRIGQPVPEAEQAAAQAFVARHGWHAVPSDTAGYLQRIDADGLLRWAQRHRTVVRINVPVGGFVGEGQPLFGVRAGMERAAAPDADETPADWPDDLMRYVGIGRHRNPAQDVAFGLQQLVDVALKALSPAVNDTTTAIMAIDYLGELGGRLARRDFPSPLRSDGQHLRVLVKVPDFDDYIRLAFDLIRANALNNPAVLRRMLCALALIGGQTTLPERRHILREQAGLLLAGAVATLPYAYERQQVEATHAELSAAWQ</sequence>
<dbReference type="RefSeq" id="WP_168673840.1">
    <property type="nucleotide sequence ID" value="NZ_JAAVTK010000008.1"/>
</dbReference>
<evidence type="ECO:0000256" key="1">
    <source>
        <dbReference type="SAM" id="Phobius"/>
    </source>
</evidence>
<dbReference type="EMBL" id="JAAVTK010000008">
    <property type="protein sequence ID" value="NKI90231.1"/>
    <property type="molecule type" value="Genomic_DNA"/>
</dbReference>
<name>A0ABX1HMS0_9BACT</name>
<comment type="caution">
    <text evidence="2">The sequence shown here is derived from an EMBL/GenBank/DDBJ whole genome shotgun (WGS) entry which is preliminary data.</text>
</comment>
<keyword evidence="1" id="KW-0472">Membrane</keyword>
<feature type="transmembrane region" description="Helical" evidence="1">
    <location>
        <begin position="116"/>
        <end position="136"/>
    </location>
</feature>
<keyword evidence="1" id="KW-0812">Transmembrane</keyword>
<protein>
    <submittedName>
        <fullName evidence="2">Membrane protein</fullName>
    </submittedName>
</protein>
<reference evidence="2 3" key="1">
    <citation type="submission" date="2020-03" db="EMBL/GenBank/DDBJ databases">
        <title>Genomic Encyclopedia of Type Strains, Phase IV (KMG-V): Genome sequencing to study the core and pangenomes of soil and plant-associated prokaryotes.</title>
        <authorList>
            <person name="Whitman W."/>
        </authorList>
    </citation>
    <scope>NUCLEOTIDE SEQUENCE [LARGE SCALE GENOMIC DNA]</scope>
    <source>
        <strain evidence="2 3">1B</strain>
    </source>
</reference>
<evidence type="ECO:0000313" key="2">
    <source>
        <dbReference type="EMBL" id="NKI90231.1"/>
    </source>
</evidence>
<dbReference type="Pfam" id="PF10011">
    <property type="entry name" value="DUF2254"/>
    <property type="match status" value="1"/>
</dbReference>
<dbReference type="Proteomes" id="UP000717634">
    <property type="component" value="Unassembled WGS sequence"/>
</dbReference>
<gene>
    <name evidence="2" type="ORF">HBN54_002831</name>
</gene>
<feature type="transmembrane region" description="Helical" evidence="1">
    <location>
        <begin position="65"/>
        <end position="95"/>
    </location>
</feature>
<organism evidence="2 3">
    <name type="scientific">Hymenobacter artigasi</name>
    <dbReference type="NCBI Taxonomy" id="2719616"/>
    <lineage>
        <taxon>Bacteria</taxon>
        <taxon>Pseudomonadati</taxon>
        <taxon>Bacteroidota</taxon>
        <taxon>Cytophagia</taxon>
        <taxon>Cytophagales</taxon>
        <taxon>Hymenobacteraceae</taxon>
        <taxon>Hymenobacter</taxon>
    </lineage>
</organism>